<dbReference type="PANTHER" id="PTHR43624">
    <property type="entry name" value="ELECTRON TRANSFER FLAVOPROTEIN-QUINONE OXIDOREDUCTASE YDIS-RELATED"/>
    <property type="match status" value="1"/>
</dbReference>
<dbReference type="GO" id="GO:0016491">
    <property type="term" value="F:oxidoreductase activity"/>
    <property type="evidence" value="ECO:0007669"/>
    <property type="project" value="UniProtKB-KW"/>
</dbReference>
<dbReference type="RefSeq" id="WP_013679427.1">
    <property type="nucleotide sequence ID" value="NC_015315.1"/>
</dbReference>
<dbReference type="STRING" id="999630.TUZN_0597"/>
<sequence length="424" mass="46805">MSSKFDVVVVGAGPAGLAAAYKLASAGFKVLVIERGREPGSKQVYGGRIYAYWLDKYLPEFRKDAPADRWVRKERVSLMSDESVTTIEFEVIKPEKSSFVAPLVAFTSWLGKLATSAGAKIVTEVVVDELLRDERGRFVGVRSGQDKIYADYIIDAEGVNRLLLERAGIVQRLKPEYVAVGAKEVLKFENRKIMEDRLGLSEDEGLAWAFAGWPTEYLPGGAFLYTYKDAVALGVVVYLTSWRQLTTPVYDLAERFRTHPYISKLVAGASLQEYSAHLTPVAGISMAPPRFSYDGLLIVGDAAGFLMHAGVLIRGVDFAVASGVLAAETIKEAGRPDALSRYDDKLRSSFVLRDLLAFKNADKILSGRFAFDDMPKLVNAFMRNYFTVEDRPPTVASALKTTLGERGDSLMKILINTMYALAYL</sequence>
<dbReference type="eggNOG" id="arCOG00570">
    <property type="taxonomic scope" value="Archaea"/>
</dbReference>
<evidence type="ECO:0000256" key="3">
    <source>
        <dbReference type="ARBA" id="ARBA00022827"/>
    </source>
</evidence>
<dbReference type="KEGG" id="tuz:TUZN_0597"/>
<keyword evidence="4" id="KW-0560">Oxidoreductase</keyword>
<protein>
    <submittedName>
        <fullName evidence="6">Electron transfer flavoprotein-quinone oxidoreductase</fullName>
    </submittedName>
</protein>
<dbReference type="EMBL" id="CP002590">
    <property type="protein sequence ID" value="AEA12091.1"/>
    <property type="molecule type" value="Genomic_DNA"/>
</dbReference>
<accession>F2L435</accession>
<dbReference type="InterPro" id="IPR036188">
    <property type="entry name" value="FAD/NAD-bd_sf"/>
</dbReference>
<proteinExistence type="predicted"/>
<dbReference type="Gene3D" id="3.50.50.60">
    <property type="entry name" value="FAD/NAD(P)-binding domain"/>
    <property type="match status" value="1"/>
</dbReference>
<evidence type="ECO:0000313" key="7">
    <source>
        <dbReference type="Proteomes" id="UP000008138"/>
    </source>
</evidence>
<evidence type="ECO:0000313" key="6">
    <source>
        <dbReference type="EMBL" id="AEA12091.1"/>
    </source>
</evidence>
<evidence type="ECO:0000256" key="4">
    <source>
        <dbReference type="ARBA" id="ARBA00023002"/>
    </source>
</evidence>
<dbReference type="HOGENOM" id="CLU_050977_0_0_2"/>
<name>F2L435_THEU7</name>
<dbReference type="Proteomes" id="UP000008138">
    <property type="component" value="Chromosome"/>
</dbReference>
<reference key="2">
    <citation type="submission" date="2011-03" db="EMBL/GenBank/DDBJ databases">
        <title>Complete genome sequence of the thermoacidophilic crenarchaeon Thermoproteus uzoniensis 768-20.</title>
        <authorList>
            <person name="Mardanov A.V."/>
            <person name="Gumerov V.M."/>
            <person name="Beletsky A.V."/>
            <person name="Prokofeva M.I."/>
            <person name="Bonch-Osmolovskaya E.A."/>
            <person name="Ravin N.V."/>
            <person name="Skryabin K.G."/>
        </authorList>
    </citation>
    <scope>NUCLEOTIDE SEQUENCE</scope>
    <source>
        <strain>768-20</strain>
    </source>
</reference>
<dbReference type="SUPFAM" id="SSF51905">
    <property type="entry name" value="FAD/NAD(P)-binding domain"/>
    <property type="match status" value="1"/>
</dbReference>
<dbReference type="InterPro" id="IPR049398">
    <property type="entry name" value="ETF-QO/FixC_UQ-bd"/>
</dbReference>
<dbReference type="Pfam" id="PF21162">
    <property type="entry name" value="ETFQO_UQ-bd"/>
    <property type="match status" value="1"/>
</dbReference>
<organism evidence="6 7">
    <name type="scientific">Thermoproteus uzoniensis (strain 768-20)</name>
    <dbReference type="NCBI Taxonomy" id="999630"/>
    <lineage>
        <taxon>Archaea</taxon>
        <taxon>Thermoproteota</taxon>
        <taxon>Thermoprotei</taxon>
        <taxon>Thermoproteales</taxon>
        <taxon>Thermoproteaceae</taxon>
        <taxon>Thermoproteus</taxon>
    </lineage>
</organism>
<evidence type="ECO:0000256" key="1">
    <source>
        <dbReference type="ARBA" id="ARBA00001974"/>
    </source>
</evidence>
<evidence type="ECO:0000256" key="2">
    <source>
        <dbReference type="ARBA" id="ARBA00022630"/>
    </source>
</evidence>
<dbReference type="PRINTS" id="PR00420">
    <property type="entry name" value="RNGMNOXGNASE"/>
</dbReference>
<evidence type="ECO:0000259" key="5">
    <source>
        <dbReference type="Pfam" id="PF21162"/>
    </source>
</evidence>
<keyword evidence="3" id="KW-0274">FAD</keyword>
<dbReference type="InterPro" id="IPR039651">
    <property type="entry name" value="FixC-like"/>
</dbReference>
<dbReference type="Pfam" id="PF12831">
    <property type="entry name" value="FAD_oxidored"/>
    <property type="match status" value="1"/>
</dbReference>
<feature type="domain" description="ETF-QO/FixC ubiquinone-binding" evidence="5">
    <location>
        <begin position="203"/>
        <end position="277"/>
    </location>
</feature>
<dbReference type="GeneID" id="10360140"/>
<dbReference type="PANTHER" id="PTHR43624:SF2">
    <property type="entry name" value="ELECTRON TRANSFER FLAVOPROTEIN-QUINONE OXIDOREDUCTASE YDIS-RELATED"/>
    <property type="match status" value="1"/>
</dbReference>
<dbReference type="OrthoDB" id="7950at2157"/>
<reference evidence="6 7" key="1">
    <citation type="journal article" date="2011" name="J. Bacteriol.">
        <title>Complete genome sequence of the thermoacidophilic crenarchaeon Thermoproteus uzoniensis 768-20.</title>
        <authorList>
            <person name="Mardanov A.V."/>
            <person name="Gumerov V.M."/>
            <person name="Beletsky A.V."/>
            <person name="Prokofeva M.I."/>
            <person name="Bonch-Osmolovskaya E.A."/>
            <person name="Ravin N.V."/>
            <person name="Skryabin K.G."/>
        </authorList>
    </citation>
    <scope>NUCLEOTIDE SEQUENCE [LARGE SCALE GENOMIC DNA]</scope>
    <source>
        <strain evidence="6 7">768-20</strain>
    </source>
</reference>
<keyword evidence="7" id="KW-1185">Reference proteome</keyword>
<dbReference type="AlphaFoldDB" id="F2L435"/>
<keyword evidence="2" id="KW-0285">Flavoprotein</keyword>
<dbReference type="SUPFAM" id="SSF54373">
    <property type="entry name" value="FAD-linked reductases, C-terminal domain"/>
    <property type="match status" value="1"/>
</dbReference>
<gene>
    <name evidence="6" type="ordered locus">TUZN_0597</name>
</gene>
<comment type="cofactor">
    <cofactor evidence="1">
        <name>FAD</name>
        <dbReference type="ChEBI" id="CHEBI:57692"/>
    </cofactor>
</comment>